<evidence type="ECO:0000313" key="5">
    <source>
        <dbReference type="Proteomes" id="UP000249282"/>
    </source>
</evidence>
<protein>
    <submittedName>
        <fullName evidence="3">Uncharacterized protein</fullName>
    </submittedName>
</protein>
<name>A0A1R7QGK6_ACIJO</name>
<evidence type="ECO:0000313" key="4">
    <source>
        <dbReference type="Proteomes" id="UP000196240"/>
    </source>
</evidence>
<accession>A0A1R7QGK6</accession>
<feature type="transmembrane region" description="Helical" evidence="1">
    <location>
        <begin position="25"/>
        <end position="41"/>
    </location>
</feature>
<evidence type="ECO:0000313" key="3">
    <source>
        <dbReference type="EMBL" id="SJX23422.1"/>
    </source>
</evidence>
<dbReference type="Proteomes" id="UP000249282">
    <property type="component" value="Unassembled WGS sequence"/>
</dbReference>
<reference evidence="3 4" key="1">
    <citation type="submission" date="2017-02" db="EMBL/GenBank/DDBJ databases">
        <authorList>
            <person name="Peterson S.W."/>
        </authorList>
    </citation>
    <scope>NUCLEOTIDE SEQUENCE [LARGE SCALE GENOMIC DNA]</scope>
    <source>
        <strain evidence="3">C6</strain>
    </source>
</reference>
<feature type="transmembrane region" description="Helical" evidence="1">
    <location>
        <begin position="98"/>
        <end position="119"/>
    </location>
</feature>
<reference evidence="2 5" key="2">
    <citation type="submission" date="2017-11" db="EMBL/GenBank/DDBJ databases">
        <title>Infants hospitalized years apart are colonized by the same room-sourced microbial strains.</title>
        <authorList>
            <person name="Brooks B."/>
            <person name="Olm M.R."/>
            <person name="Firek B.A."/>
            <person name="Baker R."/>
            <person name="Thomas B.C."/>
            <person name="Morowitz M.J."/>
            <person name="Banfield J.F."/>
        </authorList>
    </citation>
    <scope>NUCLEOTIDE SEQUENCE [LARGE SCALE GENOMIC DNA]</scope>
    <source>
        <strain evidence="2">S2_003_000_R3_20</strain>
    </source>
</reference>
<keyword evidence="1" id="KW-1133">Transmembrane helix</keyword>
<feature type="transmembrane region" description="Helical" evidence="1">
    <location>
        <begin position="71"/>
        <end position="92"/>
    </location>
</feature>
<gene>
    <name evidence="3" type="ORF">ACNJC6_03088</name>
    <name evidence="2" type="ORF">DI542_06080</name>
</gene>
<dbReference type="Proteomes" id="UP000196240">
    <property type="component" value="Unassembled WGS sequence"/>
</dbReference>
<organism evidence="3 4">
    <name type="scientific">Acinetobacter johnsonii</name>
    <dbReference type="NCBI Taxonomy" id="40214"/>
    <lineage>
        <taxon>Bacteria</taxon>
        <taxon>Pseudomonadati</taxon>
        <taxon>Pseudomonadota</taxon>
        <taxon>Gammaproteobacteria</taxon>
        <taxon>Moraxellales</taxon>
        <taxon>Moraxellaceae</taxon>
        <taxon>Acinetobacter</taxon>
    </lineage>
</organism>
<proteinExistence type="predicted"/>
<dbReference type="EMBL" id="QFQJ01000023">
    <property type="protein sequence ID" value="PZQ92177.1"/>
    <property type="molecule type" value="Genomic_DNA"/>
</dbReference>
<dbReference type="AlphaFoldDB" id="A0A1R7QGK6"/>
<evidence type="ECO:0000313" key="2">
    <source>
        <dbReference type="EMBL" id="PZQ92177.1"/>
    </source>
</evidence>
<keyword evidence="1" id="KW-0812">Transmembrane</keyword>
<feature type="transmembrane region" description="Helical" evidence="1">
    <location>
        <begin position="47"/>
        <end position="64"/>
    </location>
</feature>
<evidence type="ECO:0000256" key="1">
    <source>
        <dbReference type="SAM" id="Phobius"/>
    </source>
</evidence>
<dbReference type="EMBL" id="FUUY01000013">
    <property type="protein sequence ID" value="SJX23422.1"/>
    <property type="molecule type" value="Genomic_DNA"/>
</dbReference>
<dbReference type="RefSeq" id="WP_087014508.1">
    <property type="nucleotide sequence ID" value="NZ_CANLDV010000013.1"/>
</dbReference>
<keyword evidence="1" id="KW-0472">Membrane</keyword>
<sequence length="126" mass="14310">MASPDQKEMFDVLEIQRQHQRQVDRVLKIVLPVTAFLLAVICANMNIGSTLGTLVMLIIAFWMVGIKRQNLWTWLLAVAVYCLIDNVLSFGSFAFPAFSRQCGTMLTFVGILGIGRPYIDRWLMKN</sequence>